<gene>
    <name evidence="1" type="ORF">GCM10010521_75280</name>
</gene>
<organism evidence="1 2">
    <name type="scientific">Streptomyces rameus</name>
    <dbReference type="NCBI Taxonomy" id="68261"/>
    <lineage>
        <taxon>Bacteria</taxon>
        <taxon>Bacillati</taxon>
        <taxon>Actinomycetota</taxon>
        <taxon>Actinomycetes</taxon>
        <taxon>Kitasatosporales</taxon>
        <taxon>Streptomycetaceae</taxon>
        <taxon>Streptomyces</taxon>
    </lineage>
</organism>
<dbReference type="RefSeq" id="WP_345060884.1">
    <property type="nucleotide sequence ID" value="NZ_BAAAVM010000177.1"/>
</dbReference>
<accession>A0ABN3VAC6</accession>
<dbReference type="Proteomes" id="UP001500893">
    <property type="component" value="Unassembled WGS sequence"/>
</dbReference>
<dbReference type="EMBL" id="BAAAVM010000177">
    <property type="protein sequence ID" value="GAA2786218.1"/>
    <property type="molecule type" value="Genomic_DNA"/>
</dbReference>
<reference evidence="1 2" key="1">
    <citation type="journal article" date="2019" name="Int. J. Syst. Evol. Microbiol.">
        <title>The Global Catalogue of Microorganisms (GCM) 10K type strain sequencing project: providing services to taxonomists for standard genome sequencing and annotation.</title>
        <authorList>
            <consortium name="The Broad Institute Genomics Platform"/>
            <consortium name="The Broad Institute Genome Sequencing Center for Infectious Disease"/>
            <person name="Wu L."/>
            <person name="Ma J."/>
        </authorList>
    </citation>
    <scope>NUCLEOTIDE SEQUENCE [LARGE SCALE GENOMIC DNA]</scope>
    <source>
        <strain evidence="1 2">JCM 11574</strain>
    </source>
</reference>
<evidence type="ECO:0000313" key="2">
    <source>
        <dbReference type="Proteomes" id="UP001500893"/>
    </source>
</evidence>
<sequence length="110" mass="12795">MNKNGEHELTVYYQHLAELLKRSDDENFQALLAQARHITRRSYKTTLYDHQQTFRLLWHHLERTGHLRRAHREIRARLDSGQATPAEVAELELFLTVYAGVRAGAPDSTS</sequence>
<name>A0ABN3VAC6_9ACTN</name>
<evidence type="ECO:0000313" key="1">
    <source>
        <dbReference type="EMBL" id="GAA2786218.1"/>
    </source>
</evidence>
<protein>
    <submittedName>
        <fullName evidence="1">Uncharacterized protein</fullName>
    </submittedName>
</protein>
<comment type="caution">
    <text evidence="1">The sequence shown here is derived from an EMBL/GenBank/DDBJ whole genome shotgun (WGS) entry which is preliminary data.</text>
</comment>
<keyword evidence="2" id="KW-1185">Reference proteome</keyword>
<proteinExistence type="predicted"/>